<comment type="caution">
    <text evidence="1">The sequence shown here is derived from an EMBL/GenBank/DDBJ whole genome shotgun (WGS) entry which is preliminary data.</text>
</comment>
<dbReference type="AlphaFoldDB" id="A0A8J3UFR3"/>
<dbReference type="EMBL" id="BOOP01000048">
    <property type="protein sequence ID" value="GII42867.1"/>
    <property type="molecule type" value="Genomic_DNA"/>
</dbReference>
<dbReference type="Proteomes" id="UP000622547">
    <property type="component" value="Unassembled WGS sequence"/>
</dbReference>
<accession>A0A8J3UFR3</accession>
<name>A0A8J3UFR3_9ACTN</name>
<protein>
    <submittedName>
        <fullName evidence="1">Uncharacterized protein</fullName>
    </submittedName>
</protein>
<proteinExistence type="predicted"/>
<reference evidence="1 2" key="1">
    <citation type="submission" date="2021-01" db="EMBL/GenBank/DDBJ databases">
        <title>Whole genome shotgun sequence of Planotetraspora phitsanulokensis NBRC 104273.</title>
        <authorList>
            <person name="Komaki H."/>
            <person name="Tamura T."/>
        </authorList>
    </citation>
    <scope>NUCLEOTIDE SEQUENCE [LARGE SCALE GENOMIC DNA]</scope>
    <source>
        <strain evidence="1 2">NBRC 104273</strain>
    </source>
</reference>
<sequence>MRDPSKDPTIKGAAAAWHDLCDHAANCADLASSADPAKLPVTDDYAGALAELDHAAQTGILHLVDDATKRFSATFDLTTGMKNLIAGGAGENELALLGAVLMLRGSMQNVQDAIDQLEKRFPEG</sequence>
<evidence type="ECO:0000313" key="1">
    <source>
        <dbReference type="EMBL" id="GII42867.1"/>
    </source>
</evidence>
<keyword evidence="2" id="KW-1185">Reference proteome</keyword>
<organism evidence="1 2">
    <name type="scientific">Planotetraspora phitsanulokensis</name>
    <dbReference type="NCBI Taxonomy" id="575192"/>
    <lineage>
        <taxon>Bacteria</taxon>
        <taxon>Bacillati</taxon>
        <taxon>Actinomycetota</taxon>
        <taxon>Actinomycetes</taxon>
        <taxon>Streptosporangiales</taxon>
        <taxon>Streptosporangiaceae</taxon>
        <taxon>Planotetraspora</taxon>
    </lineage>
</organism>
<dbReference type="RefSeq" id="WP_204078280.1">
    <property type="nucleotide sequence ID" value="NZ_BOOP01000048.1"/>
</dbReference>
<evidence type="ECO:0000313" key="2">
    <source>
        <dbReference type="Proteomes" id="UP000622547"/>
    </source>
</evidence>
<gene>
    <name evidence="1" type="ORF">Pph01_78700</name>
</gene>